<accession>A0ACB8BLQ9</accession>
<protein>
    <submittedName>
        <fullName evidence="1">Uncharacterized protein</fullName>
    </submittedName>
</protein>
<evidence type="ECO:0000313" key="1">
    <source>
        <dbReference type="EMBL" id="KAH7926841.1"/>
    </source>
</evidence>
<evidence type="ECO:0000313" key="2">
    <source>
        <dbReference type="Proteomes" id="UP000790709"/>
    </source>
</evidence>
<organism evidence="1 2">
    <name type="scientific">Leucogyrophana mollusca</name>
    <dbReference type="NCBI Taxonomy" id="85980"/>
    <lineage>
        <taxon>Eukaryota</taxon>
        <taxon>Fungi</taxon>
        <taxon>Dikarya</taxon>
        <taxon>Basidiomycota</taxon>
        <taxon>Agaricomycotina</taxon>
        <taxon>Agaricomycetes</taxon>
        <taxon>Agaricomycetidae</taxon>
        <taxon>Boletales</taxon>
        <taxon>Boletales incertae sedis</taxon>
        <taxon>Leucogyrophana</taxon>
    </lineage>
</organism>
<dbReference type="EMBL" id="MU266376">
    <property type="protein sequence ID" value="KAH7926841.1"/>
    <property type="molecule type" value="Genomic_DNA"/>
</dbReference>
<reference evidence="1" key="1">
    <citation type="journal article" date="2021" name="New Phytol.">
        <title>Evolutionary innovations through gain and loss of genes in the ectomycorrhizal Boletales.</title>
        <authorList>
            <person name="Wu G."/>
            <person name="Miyauchi S."/>
            <person name="Morin E."/>
            <person name="Kuo A."/>
            <person name="Drula E."/>
            <person name="Varga T."/>
            <person name="Kohler A."/>
            <person name="Feng B."/>
            <person name="Cao Y."/>
            <person name="Lipzen A."/>
            <person name="Daum C."/>
            <person name="Hundley H."/>
            <person name="Pangilinan J."/>
            <person name="Johnson J."/>
            <person name="Barry K."/>
            <person name="LaButti K."/>
            <person name="Ng V."/>
            <person name="Ahrendt S."/>
            <person name="Min B."/>
            <person name="Choi I.G."/>
            <person name="Park H."/>
            <person name="Plett J.M."/>
            <person name="Magnuson J."/>
            <person name="Spatafora J.W."/>
            <person name="Nagy L.G."/>
            <person name="Henrissat B."/>
            <person name="Grigoriev I.V."/>
            <person name="Yang Z.L."/>
            <person name="Xu J."/>
            <person name="Martin F.M."/>
        </authorList>
    </citation>
    <scope>NUCLEOTIDE SEQUENCE</scope>
    <source>
        <strain evidence="1">KUC20120723A-06</strain>
    </source>
</reference>
<keyword evidence="2" id="KW-1185">Reference proteome</keyword>
<dbReference type="Proteomes" id="UP000790709">
    <property type="component" value="Unassembled WGS sequence"/>
</dbReference>
<comment type="caution">
    <text evidence="1">The sequence shown here is derived from an EMBL/GenBank/DDBJ whole genome shotgun (WGS) entry which is preliminary data.</text>
</comment>
<proteinExistence type="predicted"/>
<name>A0ACB8BLQ9_9AGAM</name>
<gene>
    <name evidence="1" type="ORF">BV22DRAFT_325182</name>
</gene>
<sequence length="119" mass="13754">MSRSEYCWTQYLGSLILIVLLSVSRRQSKDSKEDSRSSRSMNRQWGISWHFETDPVIKHPTALVTIFVFVIFSFRPLALYDVDYENQLSKVEVSSYSEAHRLRSGLTMHAVVNLLDGHS</sequence>